<protein>
    <submittedName>
        <fullName evidence="1">Uncharacterized protein</fullName>
    </submittedName>
</protein>
<comment type="caution">
    <text evidence="1">The sequence shown here is derived from an EMBL/GenBank/DDBJ whole genome shotgun (WGS) entry which is preliminary data.</text>
</comment>
<name>A0AAD6NJZ9_DREDA</name>
<evidence type="ECO:0000313" key="1">
    <source>
        <dbReference type="EMBL" id="KAJ6259568.1"/>
    </source>
</evidence>
<keyword evidence="2" id="KW-1185">Reference proteome</keyword>
<accession>A0AAD6NJZ9</accession>
<dbReference type="AlphaFoldDB" id="A0AAD6NJZ9"/>
<sequence>MLVLSVNSPRLLGGLPIAKLRATLSIEVASVASGAKSRPASTIVRGARLGAAGAWNREGRLAATAAVAPIVAAERDISKTTLTVDNAVKGISSTRPQIPPGLVGGVLGQVTWDVEVDETLVVLVPSASEMTELDSLGGAEVEDVDSAAIKVEELAEDVKPDSSKVLDDTVLVEEVLVGGVGYE</sequence>
<dbReference type="EMBL" id="JAQGDS010000006">
    <property type="protein sequence ID" value="KAJ6259568.1"/>
    <property type="molecule type" value="Genomic_DNA"/>
</dbReference>
<evidence type="ECO:0000313" key="2">
    <source>
        <dbReference type="Proteomes" id="UP001221413"/>
    </source>
</evidence>
<dbReference type="Proteomes" id="UP001221413">
    <property type="component" value="Unassembled WGS sequence"/>
</dbReference>
<gene>
    <name evidence="1" type="ORF">Dda_5205</name>
</gene>
<organism evidence="1 2">
    <name type="scientific">Drechslerella dactyloides</name>
    <name type="common">Nematode-trapping fungus</name>
    <name type="synonym">Arthrobotrys dactyloides</name>
    <dbReference type="NCBI Taxonomy" id="74499"/>
    <lineage>
        <taxon>Eukaryota</taxon>
        <taxon>Fungi</taxon>
        <taxon>Dikarya</taxon>
        <taxon>Ascomycota</taxon>
        <taxon>Pezizomycotina</taxon>
        <taxon>Orbiliomycetes</taxon>
        <taxon>Orbiliales</taxon>
        <taxon>Orbiliaceae</taxon>
        <taxon>Drechslerella</taxon>
    </lineage>
</organism>
<reference evidence="1" key="1">
    <citation type="submission" date="2023-01" db="EMBL/GenBank/DDBJ databases">
        <title>The chitinases involved in constricting ring structure development in the nematode-trapping fungus Drechslerella dactyloides.</title>
        <authorList>
            <person name="Wang R."/>
            <person name="Zhang L."/>
            <person name="Tang P."/>
            <person name="Li S."/>
            <person name="Liang L."/>
        </authorList>
    </citation>
    <scope>NUCLEOTIDE SEQUENCE</scope>
    <source>
        <strain evidence="1">YMF1.00031</strain>
    </source>
</reference>
<proteinExistence type="predicted"/>